<dbReference type="InterPro" id="IPR002562">
    <property type="entry name" value="3'-5'_exonuclease_dom"/>
</dbReference>
<dbReference type="InterPro" id="IPR051132">
    <property type="entry name" value="3-5_Exonuclease_domain"/>
</dbReference>
<keyword evidence="5" id="KW-1185">Reference proteome</keyword>
<evidence type="ECO:0000256" key="1">
    <source>
        <dbReference type="ARBA" id="ARBA00022722"/>
    </source>
</evidence>
<sequence length="201" mass="23021">MSTDTYVGDIQIVDGPDDLYEFCRNILFREPLGLDFEWNREFKGQNNPIALIQVATPTNGVLLFRCRPGEDLHPILRDALTCPNTVKVVCGFDSRDKKKLMESFGIEIPPRSLVDVSKEAQRQGMHKTGLKAICRDLQFNIFKPTYPNFHQWSGRLRKSQIRYAAADAWFPLLIAVEWGLIDIDENVQEQMLDLVDSYATV</sequence>
<dbReference type="GO" id="GO:0003676">
    <property type="term" value="F:nucleic acid binding"/>
    <property type="evidence" value="ECO:0007669"/>
    <property type="project" value="InterPro"/>
</dbReference>
<protein>
    <recommendedName>
        <fullName evidence="3">3'-5' exonuclease domain-containing protein</fullName>
    </recommendedName>
</protein>
<proteinExistence type="predicted"/>
<evidence type="ECO:0000313" key="4">
    <source>
        <dbReference type="EMBL" id="EER08930.1"/>
    </source>
</evidence>
<gene>
    <name evidence="4" type="ORF">Pmar_PMAR014095</name>
</gene>
<evidence type="ECO:0000256" key="2">
    <source>
        <dbReference type="ARBA" id="ARBA00022801"/>
    </source>
</evidence>
<evidence type="ECO:0000313" key="5">
    <source>
        <dbReference type="Proteomes" id="UP000007800"/>
    </source>
</evidence>
<reference evidence="4 5" key="1">
    <citation type="submission" date="2008-07" db="EMBL/GenBank/DDBJ databases">
        <authorList>
            <person name="El-Sayed N."/>
            <person name="Caler E."/>
            <person name="Inman J."/>
            <person name="Amedeo P."/>
            <person name="Hass B."/>
            <person name="Wortman J."/>
        </authorList>
    </citation>
    <scope>NUCLEOTIDE SEQUENCE [LARGE SCALE GENOMIC DNA]</scope>
    <source>
        <strain evidence="5">ATCC 50983 / TXsc</strain>
    </source>
</reference>
<keyword evidence="1" id="KW-0540">Nuclease</keyword>
<dbReference type="GeneID" id="9064839"/>
<dbReference type="GO" id="GO:0006139">
    <property type="term" value="P:nucleobase-containing compound metabolic process"/>
    <property type="evidence" value="ECO:0007669"/>
    <property type="project" value="InterPro"/>
</dbReference>
<dbReference type="SUPFAM" id="SSF53098">
    <property type="entry name" value="Ribonuclease H-like"/>
    <property type="match status" value="1"/>
</dbReference>
<keyword evidence="2" id="KW-0378">Hydrolase</keyword>
<accession>C5L2V7</accession>
<dbReference type="PANTHER" id="PTHR13620:SF104">
    <property type="entry name" value="EXONUCLEASE 3'-5' DOMAIN-CONTAINING PROTEIN 2"/>
    <property type="match status" value="1"/>
</dbReference>
<dbReference type="GO" id="GO:0005634">
    <property type="term" value="C:nucleus"/>
    <property type="evidence" value="ECO:0007669"/>
    <property type="project" value="TreeGrafter"/>
</dbReference>
<dbReference type="AlphaFoldDB" id="C5L2V7"/>
<feature type="domain" description="3'-5' exonuclease" evidence="3">
    <location>
        <begin position="11"/>
        <end position="172"/>
    </location>
</feature>
<dbReference type="InParanoid" id="C5L2V7"/>
<name>C5L2V7_PERM5</name>
<dbReference type="InterPro" id="IPR012337">
    <property type="entry name" value="RNaseH-like_sf"/>
</dbReference>
<dbReference type="InterPro" id="IPR036397">
    <property type="entry name" value="RNaseH_sf"/>
</dbReference>
<dbReference type="GO" id="GO:0005737">
    <property type="term" value="C:cytoplasm"/>
    <property type="evidence" value="ECO:0007669"/>
    <property type="project" value="TreeGrafter"/>
</dbReference>
<dbReference type="RefSeq" id="XP_002777114.1">
    <property type="nucleotide sequence ID" value="XM_002777068.1"/>
</dbReference>
<dbReference type="GO" id="GO:0008408">
    <property type="term" value="F:3'-5' exonuclease activity"/>
    <property type="evidence" value="ECO:0007669"/>
    <property type="project" value="InterPro"/>
</dbReference>
<dbReference type="Proteomes" id="UP000007800">
    <property type="component" value="Unassembled WGS sequence"/>
</dbReference>
<dbReference type="OrthoDB" id="427763at2759"/>
<dbReference type="EMBL" id="GG678666">
    <property type="protein sequence ID" value="EER08930.1"/>
    <property type="molecule type" value="Genomic_DNA"/>
</dbReference>
<evidence type="ECO:0000259" key="3">
    <source>
        <dbReference type="Pfam" id="PF01612"/>
    </source>
</evidence>
<organism evidence="5">
    <name type="scientific">Perkinsus marinus (strain ATCC 50983 / TXsc)</name>
    <dbReference type="NCBI Taxonomy" id="423536"/>
    <lineage>
        <taxon>Eukaryota</taxon>
        <taxon>Sar</taxon>
        <taxon>Alveolata</taxon>
        <taxon>Perkinsozoa</taxon>
        <taxon>Perkinsea</taxon>
        <taxon>Perkinsida</taxon>
        <taxon>Perkinsidae</taxon>
        <taxon>Perkinsus</taxon>
    </lineage>
</organism>
<dbReference type="Gene3D" id="3.30.420.10">
    <property type="entry name" value="Ribonuclease H-like superfamily/Ribonuclease H"/>
    <property type="match status" value="1"/>
</dbReference>
<dbReference type="PANTHER" id="PTHR13620">
    <property type="entry name" value="3-5 EXONUCLEASE"/>
    <property type="match status" value="1"/>
</dbReference>
<dbReference type="Pfam" id="PF01612">
    <property type="entry name" value="DNA_pol_A_exo1"/>
    <property type="match status" value="1"/>
</dbReference>